<organism evidence="1 2">
    <name type="scientific">Reticulomyxa filosa</name>
    <dbReference type="NCBI Taxonomy" id="46433"/>
    <lineage>
        <taxon>Eukaryota</taxon>
        <taxon>Sar</taxon>
        <taxon>Rhizaria</taxon>
        <taxon>Retaria</taxon>
        <taxon>Foraminifera</taxon>
        <taxon>Monothalamids</taxon>
        <taxon>Reticulomyxidae</taxon>
        <taxon>Reticulomyxa</taxon>
    </lineage>
</organism>
<name>X6MSY5_RETFI</name>
<comment type="caution">
    <text evidence="1">The sequence shown here is derived from an EMBL/GenBank/DDBJ whole genome shotgun (WGS) entry which is preliminary data.</text>
</comment>
<gene>
    <name evidence="1" type="ORF">RFI_20778</name>
</gene>
<reference evidence="1 2" key="1">
    <citation type="journal article" date="2013" name="Curr. Biol.">
        <title>The Genome of the Foraminiferan Reticulomyxa filosa.</title>
        <authorList>
            <person name="Glockner G."/>
            <person name="Hulsmann N."/>
            <person name="Schleicher M."/>
            <person name="Noegel A.A."/>
            <person name="Eichinger L."/>
            <person name="Gallinger C."/>
            <person name="Pawlowski J."/>
            <person name="Sierra R."/>
            <person name="Euteneuer U."/>
            <person name="Pillet L."/>
            <person name="Moustafa A."/>
            <person name="Platzer M."/>
            <person name="Groth M."/>
            <person name="Szafranski K."/>
            <person name="Schliwa M."/>
        </authorList>
    </citation>
    <scope>NUCLEOTIDE SEQUENCE [LARGE SCALE GENOMIC DNA]</scope>
</reference>
<dbReference type="Proteomes" id="UP000023152">
    <property type="component" value="Unassembled WGS sequence"/>
</dbReference>
<evidence type="ECO:0000313" key="2">
    <source>
        <dbReference type="Proteomes" id="UP000023152"/>
    </source>
</evidence>
<dbReference type="AlphaFoldDB" id="X6MSY5"/>
<evidence type="ECO:0000313" key="1">
    <source>
        <dbReference type="EMBL" id="ETO16562.1"/>
    </source>
</evidence>
<sequence>MTTKIKNKTKNNQTNNNKNFVFKNYNTLYFFNIFIKYFDENKFTQNILINHMYCTNFALLLKYNKWQYSEKQATNIFFLGFNLSLVEIYFEENVRQMLPKDYIYFFALNLKHFITNYTYKIIHKL</sequence>
<keyword evidence="2" id="KW-1185">Reference proteome</keyword>
<proteinExistence type="predicted"/>
<accession>X6MSY5</accession>
<dbReference type="EMBL" id="ASPP01018105">
    <property type="protein sequence ID" value="ETO16562.1"/>
    <property type="molecule type" value="Genomic_DNA"/>
</dbReference>
<protein>
    <submittedName>
        <fullName evidence="1">Uncharacterized protein</fullName>
    </submittedName>
</protein>